<dbReference type="AlphaFoldDB" id="A0AAX0M6B1"/>
<proteinExistence type="predicted"/>
<evidence type="ECO:0000313" key="2">
    <source>
        <dbReference type="EMBL" id="OQJ96295.1"/>
    </source>
</evidence>
<organism evidence="2 3">
    <name type="scientific">Vibrio parahaemolyticus</name>
    <dbReference type="NCBI Taxonomy" id="670"/>
    <lineage>
        <taxon>Bacteria</taxon>
        <taxon>Pseudomonadati</taxon>
        <taxon>Pseudomonadota</taxon>
        <taxon>Gammaproteobacteria</taxon>
        <taxon>Vibrionales</taxon>
        <taxon>Vibrionaceae</taxon>
        <taxon>Vibrio</taxon>
    </lineage>
</organism>
<name>A0AAX0M6B1_VIBPH</name>
<feature type="signal peptide" evidence="1">
    <location>
        <begin position="1"/>
        <end position="40"/>
    </location>
</feature>
<evidence type="ECO:0000256" key="1">
    <source>
        <dbReference type="SAM" id="SignalP"/>
    </source>
</evidence>
<comment type="caution">
    <text evidence="2">The sequence shown here is derived from an EMBL/GenBank/DDBJ whole genome shotgun (WGS) entry which is preliminary data.</text>
</comment>
<gene>
    <name evidence="2" type="ORF">AKG60_25365</name>
</gene>
<evidence type="ECO:0000313" key="3">
    <source>
        <dbReference type="Proteomes" id="UP000191946"/>
    </source>
</evidence>
<dbReference type="EMBL" id="LHQV01000026">
    <property type="protein sequence ID" value="OQJ96295.1"/>
    <property type="molecule type" value="Genomic_DNA"/>
</dbReference>
<dbReference type="Proteomes" id="UP000191946">
    <property type="component" value="Unassembled WGS sequence"/>
</dbReference>
<keyword evidence="3" id="KW-1185">Reference proteome</keyword>
<feature type="chain" id="PRO_5043993178" evidence="1">
    <location>
        <begin position="41"/>
        <end position="1013"/>
    </location>
</feature>
<reference evidence="2 3" key="1">
    <citation type="submission" date="2015-08" db="EMBL/GenBank/DDBJ databases">
        <title>Draft Genome Sequences of Vibrio parahaemolyticus Strains.</title>
        <authorList>
            <person name="Gonzalez-Escalona N."/>
            <person name="DePaola A."/>
        </authorList>
    </citation>
    <scope>NUCLEOTIDE SEQUENCE [LARGE SCALE GENOMIC DNA]</scope>
    <source>
        <strain evidence="2 3">CFSAN001621</strain>
    </source>
</reference>
<protein>
    <submittedName>
        <fullName evidence="2">Uncharacterized protein</fullName>
    </submittedName>
</protein>
<dbReference type="RefSeq" id="WP_366534557.1">
    <property type="nucleotide sequence ID" value="NZ_LHQV01000026.1"/>
</dbReference>
<accession>A0AAX0M6B1</accession>
<sequence length="1013" mass="113786">MYGEVAFYIEKIQIKDRLILKFLNTLTALAAIGASSTVNANGNLDIFLNPESPVSEFSCNIGGTFFAHSPSSEQTFTYSARRYDGRTISLKTTSHSENKVEINCPTSSLYSNIVATSSDGLEYTASVTIYDSYHPNIKEVQVRGNELSVYHNDKNESYFIQDPVTLESIMIPAGDYTSTPYVLNTGDANPMGFLLIGKNFAEKLPVRELRKSKLQLSSDYDSFGDLYLNGDLIKSGDLIDVSDKSLLVLTNSNDSPVAFHYVDFSKEQVQVSARTALYQSEQSSESNLQQDYTFEPLSFNDIIGELCSAYCSDSMLEIKDQVVSLAEEASKFEKSTIQKAIDDSMTSFDVLDHTYNSLAMIHKGITENSFDFSAMQAYVGMNFAKNLQKAHKLKPKYPELETPNQYFPNYVKIHGKTEINGLRVTPTDGGAYVQNLSMNPINIGVISDYNDPCSEIVQEHQIVSDNNNAYSYLENGYLDRKGSFYKLTGTEGIQVLASGKRDDYGPNNEQLCIIDLIQEVESKEAYENGFTQTVQRVVSAGLSVANMNDAFKNDTRVPIEKFNEHLLNETKAHIKKISEQTFEEFYNNGGSLEGTKAIEKAAKDSMKFIAERSLEYCASYYSGYRKGNICQNLINRAYTAIAAGGMVGGLILEDVLMIPEQMKEKTDSIITISVETPKTIVKSVTGEEFTPDEIHLSIQGENIHLINRADFIDPLTGESKSLSLNLSSSKTSLAAIYKFSEDLSWDVTNYTLYSNDTPVYTGELRKVYVSFTGRASVDYFRYQYGNYYPYASLLNVIINYAEPQSEYEIKVLSNGSEVFDRKFVSSVNGGTVKTGFIAKQAYEDYRINHKAMEEEEPFSWWWSGSTPMLSLYVLKPGTYKVYYRKVGSDDDWLQAKNSMQVVGGHYIAQICNLSNEDLDIDNNSASYFFKEETLQSGKCQTNKSFVISATHGITEFEGKSLIRLGRVTEKNEKIRVSFQLFDPSKKHSDQRPRMYFSIPEGKDYVAVKYSFKP</sequence>
<keyword evidence="1" id="KW-0732">Signal</keyword>